<dbReference type="KEGG" id="bse:Bsel_0517"/>
<dbReference type="InterPro" id="IPR005511">
    <property type="entry name" value="SMP-30"/>
</dbReference>
<feature type="binding site" evidence="3">
    <location>
        <position position="197"/>
    </location>
    <ligand>
        <name>a divalent metal cation</name>
        <dbReference type="ChEBI" id="CHEBI:60240"/>
    </ligand>
</feature>
<dbReference type="Gene3D" id="2.120.10.30">
    <property type="entry name" value="TolB, C-terminal domain"/>
    <property type="match status" value="1"/>
</dbReference>
<dbReference type="AlphaFoldDB" id="D6XXY0"/>
<proteinExistence type="inferred from homology"/>
<gene>
    <name evidence="5" type="ordered locus">Bsel_0517</name>
</gene>
<dbReference type="HOGENOM" id="CLU_036110_3_1_9"/>
<comment type="similarity">
    <text evidence="1">Belongs to the SMP-30/CGR1 family.</text>
</comment>
<dbReference type="Pfam" id="PF08450">
    <property type="entry name" value="SGL"/>
    <property type="match status" value="1"/>
</dbReference>
<reference evidence="5" key="1">
    <citation type="submission" date="2009-10" db="EMBL/GenBank/DDBJ databases">
        <title>Complete sequence of Bacillus selenitireducens MLS10.</title>
        <authorList>
            <consortium name="US DOE Joint Genome Institute"/>
            <person name="Lucas S."/>
            <person name="Copeland A."/>
            <person name="Lapidus A."/>
            <person name="Glavina del Rio T."/>
            <person name="Dalin E."/>
            <person name="Tice H."/>
            <person name="Bruce D."/>
            <person name="Goodwin L."/>
            <person name="Pitluck S."/>
            <person name="Sims D."/>
            <person name="Brettin T."/>
            <person name="Detter J.C."/>
            <person name="Han C."/>
            <person name="Larimer F."/>
            <person name="Land M."/>
            <person name="Hauser L."/>
            <person name="Kyrpides N."/>
            <person name="Ovchinnikova G."/>
            <person name="Stolz J."/>
        </authorList>
    </citation>
    <scope>NUCLEOTIDE SEQUENCE [LARGE SCALE GENOMIC DNA]</scope>
    <source>
        <strain evidence="5">MLS10</strain>
    </source>
</reference>
<dbReference type="PANTHER" id="PTHR10907:SF47">
    <property type="entry name" value="REGUCALCIN"/>
    <property type="match status" value="1"/>
</dbReference>
<dbReference type="GO" id="GO:0005509">
    <property type="term" value="F:calcium ion binding"/>
    <property type="evidence" value="ECO:0007669"/>
    <property type="project" value="TreeGrafter"/>
</dbReference>
<evidence type="ECO:0000313" key="6">
    <source>
        <dbReference type="Proteomes" id="UP000000271"/>
    </source>
</evidence>
<dbReference type="PANTHER" id="PTHR10907">
    <property type="entry name" value="REGUCALCIN"/>
    <property type="match status" value="1"/>
</dbReference>
<dbReference type="eggNOG" id="COG3386">
    <property type="taxonomic scope" value="Bacteria"/>
</dbReference>
<keyword evidence="3" id="KW-0479">Metal-binding</keyword>
<evidence type="ECO:0000256" key="1">
    <source>
        <dbReference type="ARBA" id="ARBA00008853"/>
    </source>
</evidence>
<dbReference type="RefSeq" id="WP_013171482.1">
    <property type="nucleotide sequence ID" value="NC_014219.1"/>
</dbReference>
<feature type="domain" description="SMP-30/Gluconolactonase/LRE-like region" evidence="4">
    <location>
        <begin position="14"/>
        <end position="257"/>
    </location>
</feature>
<feature type="binding site" evidence="3">
    <location>
        <position position="99"/>
    </location>
    <ligand>
        <name>substrate</name>
    </ligand>
</feature>
<name>D6XXY0_BACIE</name>
<evidence type="ECO:0000256" key="3">
    <source>
        <dbReference type="PIRSR" id="PIRSR605511-2"/>
    </source>
</evidence>
<evidence type="ECO:0000259" key="4">
    <source>
        <dbReference type="Pfam" id="PF08450"/>
    </source>
</evidence>
<feature type="binding site" evidence="3">
    <location>
        <position position="147"/>
    </location>
    <ligand>
        <name>a divalent metal cation</name>
        <dbReference type="ChEBI" id="CHEBI:60240"/>
    </ligand>
</feature>
<sequence>MLQAELVLDIKATLGEGPCWDEDSQKLIWVDIEGCTVNHFDPSTGMNASTHVGKRVGAAVQRDQGGLILALDDGFYAFDPDSGELVHLHDPEPGVQTNRFNDGKCDPSGRFWAGSMVLKGRKERAALYRMDPDGSLHIMETGVTISNGLEFDEARGLMYYIDSVTKQIARYDYDGESGEIRNKTAAFSVADQPGVPDGMTIDDEGMLWVAFFNGGKVVRFAPDSGAVLEEVAVASLKVTSCTFGGRDYHELYITTARADEGQHEPHSGGLFKVRLPVSGVKSYRFKG</sequence>
<dbReference type="OrthoDB" id="2633250at2"/>
<dbReference type="GO" id="GO:0004341">
    <property type="term" value="F:gluconolactonase activity"/>
    <property type="evidence" value="ECO:0007669"/>
    <property type="project" value="TreeGrafter"/>
</dbReference>
<keyword evidence="3" id="KW-0862">Zinc</keyword>
<evidence type="ECO:0000313" key="5">
    <source>
        <dbReference type="EMBL" id="ADH98053.1"/>
    </source>
</evidence>
<accession>D6XXY0</accession>
<feature type="binding site" evidence="3">
    <location>
        <position position="101"/>
    </location>
    <ligand>
        <name>substrate</name>
    </ligand>
</feature>
<dbReference type="GO" id="GO:0019853">
    <property type="term" value="P:L-ascorbic acid biosynthetic process"/>
    <property type="evidence" value="ECO:0007669"/>
    <property type="project" value="TreeGrafter"/>
</dbReference>
<dbReference type="InterPro" id="IPR013658">
    <property type="entry name" value="SGL"/>
</dbReference>
<feature type="active site" description="Proton donor/acceptor" evidence="2">
    <location>
        <position position="197"/>
    </location>
</feature>
<keyword evidence="6" id="KW-1185">Reference proteome</keyword>
<comment type="cofactor">
    <cofactor evidence="3">
        <name>Zn(2+)</name>
        <dbReference type="ChEBI" id="CHEBI:29105"/>
    </cofactor>
    <text evidence="3">Binds 1 divalent metal cation per subunit.</text>
</comment>
<protein>
    <submittedName>
        <fullName evidence="5">SMP-30/Gluconolaconase/LRE domain protein</fullName>
    </submittedName>
</protein>
<organism evidence="5 6">
    <name type="scientific">Bacillus selenitireducens (strain ATCC 700615 / DSM 15326 / MLS10)</name>
    <dbReference type="NCBI Taxonomy" id="439292"/>
    <lineage>
        <taxon>Bacteria</taxon>
        <taxon>Bacillati</taxon>
        <taxon>Bacillota</taxon>
        <taxon>Bacilli</taxon>
        <taxon>Bacillales</taxon>
        <taxon>Bacillaceae</taxon>
        <taxon>Salisediminibacterium</taxon>
    </lineage>
</organism>
<feature type="binding site" evidence="3">
    <location>
        <position position="16"/>
    </location>
    <ligand>
        <name>a divalent metal cation</name>
        <dbReference type="ChEBI" id="CHEBI:60240"/>
    </ligand>
</feature>
<dbReference type="STRING" id="439292.Bsel_0517"/>
<evidence type="ECO:0000256" key="2">
    <source>
        <dbReference type="PIRSR" id="PIRSR605511-1"/>
    </source>
</evidence>
<dbReference type="InterPro" id="IPR011042">
    <property type="entry name" value="6-blade_b-propeller_TolB-like"/>
</dbReference>
<dbReference type="EMBL" id="CP001791">
    <property type="protein sequence ID" value="ADH98053.1"/>
    <property type="molecule type" value="Genomic_DNA"/>
</dbReference>
<dbReference type="Proteomes" id="UP000000271">
    <property type="component" value="Chromosome"/>
</dbReference>
<dbReference type="SUPFAM" id="SSF63829">
    <property type="entry name" value="Calcium-dependent phosphotriesterase"/>
    <property type="match status" value="1"/>
</dbReference>
<dbReference type="PRINTS" id="PR01790">
    <property type="entry name" value="SMP30FAMILY"/>
</dbReference>